<proteinExistence type="predicted"/>
<accession>A0A0J1EHU9</accession>
<reference evidence="1" key="1">
    <citation type="submission" date="2015-05" db="EMBL/GenBank/DDBJ databases">
        <title>Permanent draft genome of Rhodopirellula islandicus K833.</title>
        <authorList>
            <person name="Kizina J."/>
            <person name="Richter M."/>
            <person name="Glockner F.O."/>
            <person name="Harder J."/>
        </authorList>
    </citation>
    <scope>NUCLEOTIDE SEQUENCE [LARGE SCALE GENOMIC DNA]</scope>
    <source>
        <strain evidence="1">K833</strain>
    </source>
</reference>
<organism evidence="1 2">
    <name type="scientific">Rhodopirellula islandica</name>
    <dbReference type="NCBI Taxonomy" id="595434"/>
    <lineage>
        <taxon>Bacteria</taxon>
        <taxon>Pseudomonadati</taxon>
        <taxon>Planctomycetota</taxon>
        <taxon>Planctomycetia</taxon>
        <taxon>Pirellulales</taxon>
        <taxon>Pirellulaceae</taxon>
        <taxon>Rhodopirellula</taxon>
    </lineage>
</organism>
<dbReference type="STRING" id="595434.RISK_002886"/>
<comment type="caution">
    <text evidence="1">The sequence shown here is derived from an EMBL/GenBank/DDBJ whole genome shotgun (WGS) entry which is preliminary data.</text>
</comment>
<dbReference type="Proteomes" id="UP000036367">
    <property type="component" value="Unassembled WGS sequence"/>
</dbReference>
<dbReference type="EMBL" id="LECT01000023">
    <property type="protein sequence ID" value="KLU05124.1"/>
    <property type="molecule type" value="Genomic_DNA"/>
</dbReference>
<dbReference type="PATRIC" id="fig|595434.4.peg.2752"/>
<protein>
    <submittedName>
        <fullName evidence="1">Uncharacterized protein</fullName>
    </submittedName>
</protein>
<dbReference type="AlphaFoldDB" id="A0A0J1EHU9"/>
<evidence type="ECO:0000313" key="2">
    <source>
        <dbReference type="Proteomes" id="UP000036367"/>
    </source>
</evidence>
<keyword evidence="2" id="KW-1185">Reference proteome</keyword>
<name>A0A0J1EHU9_RHOIS</name>
<sequence length="42" mass="4263">MMPGVGGWHDGTVEGNGSTLMAVIVGASAWMERASSSIAKVN</sequence>
<gene>
    <name evidence="1" type="ORF">RISK_002886</name>
</gene>
<evidence type="ECO:0000313" key="1">
    <source>
        <dbReference type="EMBL" id="KLU05124.1"/>
    </source>
</evidence>